<reference evidence="3" key="1">
    <citation type="submission" date="2016-06" db="UniProtKB">
        <authorList>
            <consortium name="WormBaseParasite"/>
        </authorList>
    </citation>
    <scope>IDENTIFICATION</scope>
</reference>
<sequence>MTRDNGGEQLQVFRLFPQAPGSIRTFGEGDGTENYLICRSDDCANPQTRARIPTDSLCAGLNNRVRLPHGRPVCGTLSGLRGHAQDPQSARQPSPGIDTLVTTAVATASKSSYEAKKHTACTADTDTDCEEAGPRSYALALRVANQLAKIAEELEAQYGQELQDRWMRTPDIWTNFAFLRSSAARPLRQSKRFLCGISVSCLALLLTSWCLVKRLRQFPSNYPRGQWVPDAVIVVGEEEEEEAEKEEKEVKIPPLEYAKRDPFPAGRFVAISASISKRNFYFWYTMNSIHCKYKLTLFKL</sequence>
<name>A0A183SDT2_SCHSO</name>
<dbReference type="Proteomes" id="UP000275846">
    <property type="component" value="Unassembled WGS sequence"/>
</dbReference>
<evidence type="ECO:0000313" key="2">
    <source>
        <dbReference type="Proteomes" id="UP000275846"/>
    </source>
</evidence>
<evidence type="ECO:0000313" key="3">
    <source>
        <dbReference type="WBParaSite" id="SSLN_0000245001-mRNA-1"/>
    </source>
</evidence>
<dbReference type="AlphaFoldDB" id="A0A183SDT2"/>
<evidence type="ECO:0000313" key="1">
    <source>
        <dbReference type="EMBL" id="VDL88765.1"/>
    </source>
</evidence>
<dbReference type="EMBL" id="UYSU01032237">
    <property type="protein sequence ID" value="VDL88765.1"/>
    <property type="molecule type" value="Genomic_DNA"/>
</dbReference>
<accession>A0A183SDT2</accession>
<organism evidence="3">
    <name type="scientific">Schistocephalus solidus</name>
    <name type="common">Tapeworm</name>
    <dbReference type="NCBI Taxonomy" id="70667"/>
    <lineage>
        <taxon>Eukaryota</taxon>
        <taxon>Metazoa</taxon>
        <taxon>Spiralia</taxon>
        <taxon>Lophotrochozoa</taxon>
        <taxon>Platyhelminthes</taxon>
        <taxon>Cestoda</taxon>
        <taxon>Eucestoda</taxon>
        <taxon>Diphyllobothriidea</taxon>
        <taxon>Diphyllobothriidae</taxon>
        <taxon>Schistocephalus</taxon>
    </lineage>
</organism>
<reference evidence="1 2" key="2">
    <citation type="submission" date="2018-11" db="EMBL/GenBank/DDBJ databases">
        <authorList>
            <consortium name="Pathogen Informatics"/>
        </authorList>
    </citation>
    <scope>NUCLEOTIDE SEQUENCE [LARGE SCALE GENOMIC DNA]</scope>
    <source>
        <strain evidence="1 2">NST_G2</strain>
    </source>
</reference>
<keyword evidence="2" id="KW-1185">Reference proteome</keyword>
<dbReference type="OrthoDB" id="10312058at2759"/>
<proteinExistence type="predicted"/>
<gene>
    <name evidence="1" type="ORF">SSLN_LOCUS2380</name>
</gene>
<dbReference type="WBParaSite" id="SSLN_0000245001-mRNA-1">
    <property type="protein sequence ID" value="SSLN_0000245001-mRNA-1"/>
    <property type="gene ID" value="SSLN_0000245001"/>
</dbReference>
<protein>
    <submittedName>
        <fullName evidence="1 3">Uncharacterized protein</fullName>
    </submittedName>
</protein>